<organism evidence="3 4">
    <name type="scientific">Prorocentrum cordatum</name>
    <dbReference type="NCBI Taxonomy" id="2364126"/>
    <lineage>
        <taxon>Eukaryota</taxon>
        <taxon>Sar</taxon>
        <taxon>Alveolata</taxon>
        <taxon>Dinophyceae</taxon>
        <taxon>Prorocentrales</taxon>
        <taxon>Prorocentraceae</taxon>
        <taxon>Prorocentrum</taxon>
    </lineage>
</organism>
<name>A0ABN9XRN8_9DINO</name>
<evidence type="ECO:0000256" key="1">
    <source>
        <dbReference type="SAM" id="MobiDB-lite"/>
    </source>
</evidence>
<gene>
    <name evidence="3" type="ORF">PCOR1329_LOCUS79208</name>
</gene>
<feature type="region of interest" description="Disordered" evidence="1">
    <location>
        <begin position="443"/>
        <end position="469"/>
    </location>
</feature>
<reference evidence="3" key="1">
    <citation type="submission" date="2023-10" db="EMBL/GenBank/DDBJ databases">
        <authorList>
            <person name="Chen Y."/>
            <person name="Shah S."/>
            <person name="Dougan E. K."/>
            <person name="Thang M."/>
            <person name="Chan C."/>
        </authorList>
    </citation>
    <scope>NUCLEOTIDE SEQUENCE [LARGE SCALE GENOMIC DNA]</scope>
</reference>
<feature type="signal peptide" evidence="2">
    <location>
        <begin position="1"/>
        <end position="25"/>
    </location>
</feature>
<accession>A0ABN9XRN8</accession>
<evidence type="ECO:0000313" key="4">
    <source>
        <dbReference type="Proteomes" id="UP001189429"/>
    </source>
</evidence>
<dbReference type="EMBL" id="CAUYUJ010021101">
    <property type="protein sequence ID" value="CAK0902639.1"/>
    <property type="molecule type" value="Genomic_DNA"/>
</dbReference>
<evidence type="ECO:0000313" key="3">
    <source>
        <dbReference type="EMBL" id="CAK0902639.1"/>
    </source>
</evidence>
<sequence>MVPGRGLPLSATWAFWFTCSVCSWGQEEVFSYVDDVLYQQAYLPAAATVVPEVPERTDVSETPLTLEHGRRNDPHGRSQLLNTAGMSSSDMQQMLAGSPQCSSQQVVDGCCAPIGESHWQTQSTDGGSWSYNEHYVRYDFVNNADCVGNASANFSTMGVAVLNFTAPVASELLLDVSGRAQAHYEHCHVFLDGAHVASLTAGEGFGGEACVVSQCDMCKVSARANTIFVSAGGHSIEVLVNSSGHLYHMGAYFQIQVRSMEAHCNSCKCAGTCLNHDQAAVEVASRAGETLTGCSDSQVGELCQHEIHGMAMQLACPLVCDQCPPANCSNYDQVLPTVLSGGSPAPSDCSDAAVPALCQDPTDGLLVELACPEACDACDAQPMCEPDDPSRRRSGKSCTQMRTNGQSSCRIASQSRRRYYGGEAWDYCQTTCAAYVGCQVSPGATPSPTPGPTAVCPPDDSTRRRSGKSCEQLTTDGVSSCAYAMTSRRRQYAAEAYEFCKTTCSSFLSDCQAADASTVSTTPPPADYMSGDSVSATDDPHLTNLAGEKFNVNQPGVYTLLRVPPDAKQPARFQLEANITGDGEKPCGLYIRAVVVSGEMLEGRTLHVRPMMRDLPGSNTAGSLMQNPFSLQVTSPGPSLGRWISVGESAAEDVTEATSDGVQVRAIRREAFGKRVEAQAFELRVHRATLVVSQASRQALNVQMSGVPSLAAGGQVGGLLGTSRHDKAIEKFTPECSASRQQALDSWMDSVEIGESATGATDA</sequence>
<dbReference type="Proteomes" id="UP001189429">
    <property type="component" value="Unassembled WGS sequence"/>
</dbReference>
<keyword evidence="2" id="KW-0732">Signal</keyword>
<proteinExistence type="predicted"/>
<protein>
    <submittedName>
        <fullName evidence="3">Uncharacterized protein</fullName>
    </submittedName>
</protein>
<keyword evidence="4" id="KW-1185">Reference proteome</keyword>
<evidence type="ECO:0000256" key="2">
    <source>
        <dbReference type="SAM" id="SignalP"/>
    </source>
</evidence>
<feature type="chain" id="PRO_5045274290" evidence="2">
    <location>
        <begin position="26"/>
        <end position="763"/>
    </location>
</feature>
<comment type="caution">
    <text evidence="3">The sequence shown here is derived from an EMBL/GenBank/DDBJ whole genome shotgun (WGS) entry which is preliminary data.</text>
</comment>